<dbReference type="GO" id="GO:0006164">
    <property type="term" value="P:purine nucleotide biosynthetic process"/>
    <property type="evidence" value="ECO:0007669"/>
    <property type="project" value="UniProtKB-KW"/>
</dbReference>
<dbReference type="EC" id="1.5.1.5" evidence="9"/>
<evidence type="ECO:0000256" key="9">
    <source>
        <dbReference type="HAMAP-Rule" id="MF_01576"/>
    </source>
</evidence>
<keyword evidence="6 9" id="KW-0560">Oxidoreductase</keyword>
<evidence type="ECO:0000259" key="10">
    <source>
        <dbReference type="Pfam" id="PF00763"/>
    </source>
</evidence>
<feature type="binding site" evidence="9">
    <location>
        <position position="219"/>
    </location>
    <ligand>
        <name>NADP(+)</name>
        <dbReference type="ChEBI" id="CHEBI:58349"/>
    </ligand>
</feature>
<dbReference type="InterPro" id="IPR036291">
    <property type="entry name" value="NAD(P)-bd_dom_sf"/>
</dbReference>
<keyword evidence="4 9" id="KW-0378">Hydrolase</keyword>
<dbReference type="EMBL" id="CP003257">
    <property type="protein sequence ID" value="AEX86396.1"/>
    <property type="molecule type" value="Genomic_DNA"/>
</dbReference>
<keyword evidence="3 9" id="KW-0658">Purine biosynthesis</keyword>
<dbReference type="AlphaFoldDB" id="H2J726"/>
<dbReference type="KEGG" id="mpz:Marpi_2020"/>
<comment type="catalytic activity">
    <reaction evidence="9">
        <text>(6R)-5,10-methenyltetrahydrofolate + H2O = (6R)-10-formyltetrahydrofolate + H(+)</text>
        <dbReference type="Rhea" id="RHEA:23700"/>
        <dbReference type="ChEBI" id="CHEBI:15377"/>
        <dbReference type="ChEBI" id="CHEBI:15378"/>
        <dbReference type="ChEBI" id="CHEBI:57455"/>
        <dbReference type="ChEBI" id="CHEBI:195366"/>
        <dbReference type="EC" id="3.5.4.9"/>
    </reaction>
</comment>
<proteinExistence type="inferred from homology"/>
<dbReference type="GO" id="GO:0009086">
    <property type="term" value="P:methionine biosynthetic process"/>
    <property type="evidence" value="ECO:0007669"/>
    <property type="project" value="UniProtKB-KW"/>
</dbReference>
<accession>H2J726</accession>
<keyword evidence="2 9" id="KW-0554">One-carbon metabolism</keyword>
<evidence type="ECO:0000256" key="8">
    <source>
        <dbReference type="ARBA" id="ARBA00023268"/>
    </source>
</evidence>
<keyword evidence="13" id="KW-1185">Reference proteome</keyword>
<comment type="catalytic activity">
    <reaction evidence="9">
        <text>(6R)-5,10-methylene-5,6,7,8-tetrahydrofolate + NADP(+) = (6R)-5,10-methenyltetrahydrofolate + NADPH</text>
        <dbReference type="Rhea" id="RHEA:22812"/>
        <dbReference type="ChEBI" id="CHEBI:15636"/>
        <dbReference type="ChEBI" id="CHEBI:57455"/>
        <dbReference type="ChEBI" id="CHEBI:57783"/>
        <dbReference type="ChEBI" id="CHEBI:58349"/>
        <dbReference type="EC" id="1.5.1.5"/>
    </reaction>
</comment>
<dbReference type="UniPathway" id="UPA00193"/>
<keyword evidence="7 9" id="KW-0486">Methionine biosynthesis</keyword>
<evidence type="ECO:0000259" key="11">
    <source>
        <dbReference type="Pfam" id="PF02882"/>
    </source>
</evidence>
<protein>
    <recommendedName>
        <fullName evidence="9">Bifunctional protein FolD</fullName>
    </recommendedName>
    <domain>
        <recommendedName>
            <fullName evidence="9">Methylenetetrahydrofolate dehydrogenase</fullName>
            <ecNumber evidence="9">1.5.1.5</ecNumber>
        </recommendedName>
    </domain>
    <domain>
        <recommendedName>
            <fullName evidence="9">Methenyltetrahydrofolate cyclohydrolase</fullName>
            <ecNumber evidence="9">3.5.4.9</ecNumber>
        </recommendedName>
    </domain>
</protein>
<dbReference type="InterPro" id="IPR020631">
    <property type="entry name" value="THF_DH/CycHdrlase_NAD-bd_dom"/>
</dbReference>
<dbReference type="InterPro" id="IPR000672">
    <property type="entry name" value="THF_DH/CycHdrlase"/>
</dbReference>
<dbReference type="STRING" id="443254.Marpi_2020"/>
<dbReference type="EC" id="3.5.4.9" evidence="9"/>
<evidence type="ECO:0000256" key="5">
    <source>
        <dbReference type="ARBA" id="ARBA00022857"/>
    </source>
</evidence>
<dbReference type="GO" id="GO:0005829">
    <property type="term" value="C:cytosol"/>
    <property type="evidence" value="ECO:0007669"/>
    <property type="project" value="TreeGrafter"/>
</dbReference>
<reference evidence="13" key="2">
    <citation type="submission" date="2012-01" db="EMBL/GenBank/DDBJ databases">
        <title>Complete sequence of chromosome of Marinitoga piezophila KA3.</title>
        <authorList>
            <person name="Lucas S."/>
            <person name="Han J."/>
            <person name="Lapidus A."/>
            <person name="Cheng J.-F."/>
            <person name="Goodwin L."/>
            <person name="Pitluck S."/>
            <person name="Peters L."/>
            <person name="Mikhailova N."/>
            <person name="Teshima H."/>
            <person name="Detter J.C."/>
            <person name="Han C."/>
            <person name="Tapia R."/>
            <person name="Land M."/>
            <person name="Hauser L."/>
            <person name="Kyrpides N."/>
            <person name="Ivanova N."/>
            <person name="Pagani I."/>
            <person name="Jebbar M."/>
            <person name="Vannier P."/>
            <person name="Oger P."/>
            <person name="Cario A."/>
            <person name="Bartlett D."/>
            <person name="Noll K.M."/>
            <person name="Woyke T."/>
        </authorList>
    </citation>
    <scope>NUCLEOTIDE SEQUENCE [LARGE SCALE GENOMIC DNA]</scope>
    <source>
        <strain evidence="13">DSM 14283 / JCM 11233 / KA3</strain>
    </source>
</reference>
<evidence type="ECO:0000256" key="7">
    <source>
        <dbReference type="ARBA" id="ARBA00023167"/>
    </source>
</evidence>
<dbReference type="PANTHER" id="PTHR48099">
    <property type="entry name" value="C-1-TETRAHYDROFOLATE SYNTHASE, CYTOPLASMIC-RELATED"/>
    <property type="match status" value="1"/>
</dbReference>
<dbReference type="RefSeq" id="WP_014297466.1">
    <property type="nucleotide sequence ID" value="NC_016751.1"/>
</dbReference>
<evidence type="ECO:0000256" key="3">
    <source>
        <dbReference type="ARBA" id="ARBA00022755"/>
    </source>
</evidence>
<comment type="subunit">
    <text evidence="9">Homodimer.</text>
</comment>
<feature type="domain" description="Tetrahydrofolate dehydrogenase/cyclohydrolase catalytic" evidence="10">
    <location>
        <begin position="4"/>
        <end position="107"/>
    </location>
</feature>
<comment type="function">
    <text evidence="9">Catalyzes the oxidation of 5,10-methylenetetrahydrofolate to 5,10-methenyltetrahydrofolate and then the hydrolysis of 5,10-methenyltetrahydrofolate to 10-formyltetrahydrofolate.</text>
</comment>
<keyword evidence="8 9" id="KW-0511">Multifunctional enzyme</keyword>
<evidence type="ECO:0000256" key="1">
    <source>
        <dbReference type="ARBA" id="ARBA00004777"/>
    </source>
</evidence>
<feature type="binding site" evidence="9">
    <location>
        <begin position="151"/>
        <end position="153"/>
    </location>
    <ligand>
        <name>NADP(+)</name>
        <dbReference type="ChEBI" id="CHEBI:58349"/>
    </ligand>
</feature>
<keyword evidence="9" id="KW-0368">Histidine biosynthesis</keyword>
<comment type="pathway">
    <text evidence="1 9">One-carbon metabolism; tetrahydrofolate interconversion.</text>
</comment>
<dbReference type="HAMAP" id="MF_01576">
    <property type="entry name" value="THF_DHG_CYH"/>
    <property type="match status" value="1"/>
</dbReference>
<dbReference type="InterPro" id="IPR020630">
    <property type="entry name" value="THF_DH/CycHdrlase_cat_dom"/>
</dbReference>
<dbReference type="OrthoDB" id="9803580at2"/>
<comment type="similarity">
    <text evidence="9">Belongs to the tetrahydrofolate dehydrogenase/cyclohydrolase family.</text>
</comment>
<dbReference type="PRINTS" id="PR00085">
    <property type="entry name" value="THFDHDRGNASE"/>
</dbReference>
<dbReference type="SUPFAM" id="SSF53223">
    <property type="entry name" value="Aminoacid dehydrogenase-like, N-terminal domain"/>
    <property type="match status" value="1"/>
</dbReference>
<evidence type="ECO:0000256" key="6">
    <source>
        <dbReference type="ARBA" id="ARBA00023002"/>
    </source>
</evidence>
<organism evidence="12 13">
    <name type="scientific">Marinitoga piezophila (strain DSM 14283 / JCM 11233 / KA3)</name>
    <dbReference type="NCBI Taxonomy" id="443254"/>
    <lineage>
        <taxon>Bacteria</taxon>
        <taxon>Thermotogati</taxon>
        <taxon>Thermotogota</taxon>
        <taxon>Thermotogae</taxon>
        <taxon>Petrotogales</taxon>
        <taxon>Petrotogaceae</taxon>
        <taxon>Marinitoga</taxon>
    </lineage>
</organism>
<dbReference type="HOGENOM" id="CLU_034045_2_1_0"/>
<dbReference type="InterPro" id="IPR046346">
    <property type="entry name" value="Aminoacid_DH-like_N_sf"/>
</dbReference>
<dbReference type="Gene3D" id="3.40.50.10860">
    <property type="entry name" value="Leucine Dehydrogenase, chain A, domain 1"/>
    <property type="match status" value="1"/>
</dbReference>
<dbReference type="Pfam" id="PF02882">
    <property type="entry name" value="THF_DHG_CYH_C"/>
    <property type="match status" value="1"/>
</dbReference>
<dbReference type="PANTHER" id="PTHR48099:SF5">
    <property type="entry name" value="C-1-TETRAHYDROFOLATE SYNTHASE, CYTOPLASMIC"/>
    <property type="match status" value="1"/>
</dbReference>
<dbReference type="Gene3D" id="3.40.50.720">
    <property type="entry name" value="NAD(P)-binding Rossmann-like Domain"/>
    <property type="match status" value="1"/>
</dbReference>
<evidence type="ECO:0000313" key="12">
    <source>
        <dbReference type="EMBL" id="AEX86396.1"/>
    </source>
</evidence>
<dbReference type="Proteomes" id="UP000007161">
    <property type="component" value="Chromosome"/>
</dbReference>
<dbReference type="GO" id="GO:0004488">
    <property type="term" value="F:methylenetetrahydrofolate dehydrogenase (NADP+) activity"/>
    <property type="evidence" value="ECO:0007669"/>
    <property type="project" value="UniProtKB-UniRule"/>
</dbReference>
<evidence type="ECO:0000256" key="4">
    <source>
        <dbReference type="ARBA" id="ARBA00022801"/>
    </source>
</evidence>
<dbReference type="Pfam" id="PF00763">
    <property type="entry name" value="THF_DHG_CYH"/>
    <property type="match status" value="1"/>
</dbReference>
<sequence>MIIDIEPLAESIRNKISEFTKNHEVTLASISCNPDPATKAYLKSQKRLSKKFRINYISIETKNKEEMIKSLKNLSQDNNIDGIFIAQPLPFDIKEIIEYLNPQKDVEGIHPYNLGNLIYGNAYFKPCTADSVVRIINHFTNPDGKKITVIGRSVIVGTPVSIMLSGHENNATVSICHSHTKNIEEYTKKSDIIVSAVGKPAFITKDLVNEKSVVIDVGINVVNDEIVGDVDKNLYDYIYVTEVPGGVGEITSLILLENTIKAYKLKRRDS</sequence>
<feature type="domain" description="Tetrahydrofolate dehydrogenase/cyclohydrolase NAD(P)-binding" evidence="11">
    <location>
        <begin position="126"/>
        <end position="265"/>
    </location>
</feature>
<dbReference type="GO" id="GO:0035999">
    <property type="term" value="P:tetrahydrofolate interconversion"/>
    <property type="evidence" value="ECO:0007669"/>
    <property type="project" value="UniProtKB-UniRule"/>
</dbReference>
<reference evidence="12 13" key="1">
    <citation type="journal article" date="2012" name="J. Bacteriol.">
        <title>Complete Genome Sequence of the Thermophilic, Piezophilic, Heterotrophic Bacterium Marinitoga piezophila KA3.</title>
        <authorList>
            <person name="Lucas S."/>
            <person name="Han J."/>
            <person name="Lapidus A."/>
            <person name="Cheng J.F."/>
            <person name="Goodwin L.A."/>
            <person name="Pitluck S."/>
            <person name="Peters L."/>
            <person name="Mikhailova N."/>
            <person name="Teshima H."/>
            <person name="Detter J.C."/>
            <person name="Han C."/>
            <person name="Tapia R."/>
            <person name="Land M."/>
            <person name="Hauser L."/>
            <person name="Kyrpides N.C."/>
            <person name="Ivanova N."/>
            <person name="Pagani I."/>
            <person name="Vannier P."/>
            <person name="Oger P."/>
            <person name="Bartlett D.H."/>
            <person name="Noll K.M."/>
            <person name="Woyke T."/>
            <person name="Jebbar M."/>
        </authorList>
    </citation>
    <scope>NUCLEOTIDE SEQUENCE [LARGE SCALE GENOMIC DNA]</scope>
    <source>
        <strain evidence="13">DSM 14283 / JCM 11233 / KA3</strain>
    </source>
</reference>
<gene>
    <name evidence="9" type="primary">folD</name>
    <name evidence="12" type="ordered locus">Marpi_2020</name>
</gene>
<comment type="caution">
    <text evidence="9">Lacks conserved residue(s) required for the propagation of feature annotation.</text>
</comment>
<dbReference type="eggNOG" id="COG0190">
    <property type="taxonomic scope" value="Bacteria"/>
</dbReference>
<dbReference type="GO" id="GO:0000105">
    <property type="term" value="P:L-histidine biosynthetic process"/>
    <property type="evidence" value="ECO:0007669"/>
    <property type="project" value="UniProtKB-KW"/>
</dbReference>
<evidence type="ECO:0000256" key="2">
    <source>
        <dbReference type="ARBA" id="ARBA00022563"/>
    </source>
</evidence>
<keyword evidence="5 9" id="KW-0521">NADP</keyword>
<name>H2J726_MARPK</name>
<dbReference type="GO" id="GO:0004477">
    <property type="term" value="F:methenyltetrahydrofolate cyclohydrolase activity"/>
    <property type="evidence" value="ECO:0007669"/>
    <property type="project" value="UniProtKB-UniRule"/>
</dbReference>
<evidence type="ECO:0000313" key="13">
    <source>
        <dbReference type="Proteomes" id="UP000007161"/>
    </source>
</evidence>
<dbReference type="SUPFAM" id="SSF51735">
    <property type="entry name" value="NAD(P)-binding Rossmann-fold domains"/>
    <property type="match status" value="1"/>
</dbReference>
<keyword evidence="9" id="KW-0028">Amino-acid biosynthesis</keyword>
<dbReference type="CDD" id="cd01080">
    <property type="entry name" value="NAD_bind_m-THF_DH_Cyclohyd"/>
    <property type="match status" value="1"/>
</dbReference>